<dbReference type="Proteomes" id="UP000280444">
    <property type="component" value="Unassembled WGS sequence"/>
</dbReference>
<dbReference type="Gene3D" id="3.40.50.1360">
    <property type="match status" value="1"/>
</dbReference>
<dbReference type="PRINTS" id="PR00037">
    <property type="entry name" value="HTHLACR"/>
</dbReference>
<dbReference type="PANTHER" id="PTHR30363">
    <property type="entry name" value="HTH-TYPE TRANSCRIPTIONAL REGULATOR SRLR-RELATED"/>
    <property type="match status" value="1"/>
</dbReference>
<protein>
    <submittedName>
        <fullName evidence="5">DeoR/GlpR transcriptional regulator</fullName>
    </submittedName>
</protein>
<feature type="domain" description="HTH deoR-type" evidence="4">
    <location>
        <begin position="9"/>
        <end position="64"/>
    </location>
</feature>
<dbReference type="PROSITE" id="PS51000">
    <property type="entry name" value="HTH_DEOR_2"/>
    <property type="match status" value="1"/>
</dbReference>
<evidence type="ECO:0000313" key="5">
    <source>
        <dbReference type="EMBL" id="RRC95445.1"/>
    </source>
</evidence>
<dbReference type="Pfam" id="PF08220">
    <property type="entry name" value="HTH_DeoR"/>
    <property type="match status" value="1"/>
</dbReference>
<dbReference type="SUPFAM" id="SSF46785">
    <property type="entry name" value="Winged helix' DNA-binding domain"/>
    <property type="match status" value="1"/>
</dbReference>
<dbReference type="PROSITE" id="PS00894">
    <property type="entry name" value="HTH_DEOR_1"/>
    <property type="match status" value="1"/>
</dbReference>
<reference evidence="5 6" key="1">
    <citation type="submission" date="2018-11" db="EMBL/GenBank/DDBJ databases">
        <title>Genomes From Bacteria Associated with the Canine Oral Cavity: a Test Case for Automated Genome-Based Taxonomic Assignment.</title>
        <authorList>
            <person name="Coil D.A."/>
            <person name="Jospin G."/>
            <person name="Darling A.E."/>
            <person name="Wallis C."/>
            <person name="Davis I.J."/>
            <person name="Harris S."/>
            <person name="Eisen J.A."/>
            <person name="Holcombe L.J."/>
            <person name="O'Flynn C."/>
        </authorList>
    </citation>
    <scope>NUCLEOTIDE SEQUENCE [LARGE SCALE GENOMIC DNA]</scope>
    <source>
        <strain evidence="5 6">OH770</strain>
    </source>
</reference>
<organism evidence="5 6">
    <name type="scientific">Schaalia canis</name>
    <dbReference type="NCBI Taxonomy" id="100469"/>
    <lineage>
        <taxon>Bacteria</taxon>
        <taxon>Bacillati</taxon>
        <taxon>Actinomycetota</taxon>
        <taxon>Actinomycetes</taxon>
        <taxon>Actinomycetales</taxon>
        <taxon>Actinomycetaceae</taxon>
        <taxon>Schaalia</taxon>
    </lineage>
</organism>
<dbReference type="EMBL" id="RQZF01000004">
    <property type="protein sequence ID" value="RRC95445.1"/>
    <property type="molecule type" value="Genomic_DNA"/>
</dbReference>
<evidence type="ECO:0000313" key="6">
    <source>
        <dbReference type="Proteomes" id="UP000280444"/>
    </source>
</evidence>
<evidence type="ECO:0000259" key="4">
    <source>
        <dbReference type="PROSITE" id="PS51000"/>
    </source>
</evidence>
<dbReference type="InterPro" id="IPR037171">
    <property type="entry name" value="NagB/RpiA_transferase-like"/>
</dbReference>
<dbReference type="InterPro" id="IPR050313">
    <property type="entry name" value="Carb_Metab_HTH_regulators"/>
</dbReference>
<dbReference type="Pfam" id="PF00455">
    <property type="entry name" value="DeoRC"/>
    <property type="match status" value="1"/>
</dbReference>
<comment type="caution">
    <text evidence="5">The sequence shown here is derived from an EMBL/GenBank/DDBJ whole genome shotgun (WGS) entry which is preliminary data.</text>
</comment>
<dbReference type="InterPro" id="IPR014036">
    <property type="entry name" value="DeoR-like_C"/>
</dbReference>
<evidence type="ECO:0000256" key="3">
    <source>
        <dbReference type="ARBA" id="ARBA00023163"/>
    </source>
</evidence>
<dbReference type="InterPro" id="IPR036390">
    <property type="entry name" value="WH_DNA-bd_sf"/>
</dbReference>
<dbReference type="InterPro" id="IPR018356">
    <property type="entry name" value="Tscrpt_reg_HTH_DeoR_CS"/>
</dbReference>
<keyword evidence="3" id="KW-0804">Transcription</keyword>
<dbReference type="OrthoDB" id="7688673at2"/>
<dbReference type="InterPro" id="IPR001034">
    <property type="entry name" value="DeoR_HTH"/>
</dbReference>
<gene>
    <name evidence="5" type="ORF">EII11_06035</name>
</gene>
<dbReference type="PANTHER" id="PTHR30363:SF44">
    <property type="entry name" value="AGA OPERON TRANSCRIPTIONAL REPRESSOR-RELATED"/>
    <property type="match status" value="1"/>
</dbReference>
<dbReference type="Gene3D" id="1.10.10.10">
    <property type="entry name" value="Winged helix-like DNA-binding domain superfamily/Winged helix DNA-binding domain"/>
    <property type="match status" value="1"/>
</dbReference>
<dbReference type="AlphaFoldDB" id="A0A3P1SFA8"/>
<keyword evidence="2" id="KW-0238">DNA-binding</keyword>
<proteinExistence type="predicted"/>
<evidence type="ECO:0000256" key="2">
    <source>
        <dbReference type="ARBA" id="ARBA00023125"/>
    </source>
</evidence>
<keyword evidence="1" id="KW-0805">Transcription regulation</keyword>
<accession>A0A3P1SFA8</accession>
<dbReference type="GO" id="GO:0003677">
    <property type="term" value="F:DNA binding"/>
    <property type="evidence" value="ECO:0007669"/>
    <property type="project" value="UniProtKB-KW"/>
</dbReference>
<name>A0A3P1SFA8_9ACTO</name>
<dbReference type="RefSeq" id="WP_124870155.1">
    <property type="nucleotide sequence ID" value="NZ_RQZF01000004.1"/>
</dbReference>
<evidence type="ECO:0000256" key="1">
    <source>
        <dbReference type="ARBA" id="ARBA00023015"/>
    </source>
</evidence>
<dbReference type="GO" id="GO:0003700">
    <property type="term" value="F:DNA-binding transcription factor activity"/>
    <property type="evidence" value="ECO:0007669"/>
    <property type="project" value="InterPro"/>
</dbReference>
<dbReference type="SUPFAM" id="SSF100950">
    <property type="entry name" value="NagB/RpiA/CoA transferase-like"/>
    <property type="match status" value="1"/>
</dbReference>
<dbReference type="SMART" id="SM01134">
    <property type="entry name" value="DeoRC"/>
    <property type="match status" value="1"/>
</dbReference>
<keyword evidence="6" id="KW-1185">Reference proteome</keyword>
<dbReference type="InterPro" id="IPR036388">
    <property type="entry name" value="WH-like_DNA-bd_sf"/>
</dbReference>
<sequence length="267" mass="28429">MEDAHPRLPAGRKSRIATYIAEAGQVTVADLARRFGVSVDTIRRDLDQLDAEGVLIRTHGGAMSTSAIPWHDTQLDDRTRLRPHEKDTIARLAVGLVDDGSVLLINGGTTTLALASHLSERRELIIATNSLVIPTSINPESCRDVYMIGGHIRLSGRVAIGPVSFSSPNGGGQVAVQADLALLGVGAVDAEGGFSTTNLAEAMMIAQMAQQSRKVAILADSSKFNSRLFATIGPLSLADYLITDTMPPAPLLTALHEHEVNVITPER</sequence>
<dbReference type="SMART" id="SM00420">
    <property type="entry name" value="HTH_DEOR"/>
    <property type="match status" value="1"/>
</dbReference>